<sequence>MNAETRCVEIYFDPICPYAWITSRWLLEVEQIRPIEVTFRVMSLSVLNADRADFPEKYKARLPDGWPPVRAAAALAGLGDQSLVARYYTEFGRRFHQQGLRDRRAVIEESLAAIQAPPHILEAAYSTRFDDEVRRSHEQAMVAAGPDSGTPVITIDGVGVFGPVLSAIPRGSQAAVLFDAVATLAAEPAFAELKRSRVGEPDVG</sequence>
<dbReference type="Pfam" id="PF22234">
    <property type="entry name" value="Rv2466c-like"/>
    <property type="match status" value="1"/>
</dbReference>
<comment type="caution">
    <text evidence="1">The sequence shown here is derived from an EMBL/GenBank/DDBJ whole genome shotgun (WGS) entry which is preliminary data.</text>
</comment>
<accession>A0A318KHN8</accession>
<dbReference type="AlphaFoldDB" id="A0A318KHN8"/>
<name>A0A318KHN8_9NOCA</name>
<reference evidence="1 2" key="1">
    <citation type="submission" date="2018-05" db="EMBL/GenBank/DDBJ databases">
        <title>Genomic Encyclopedia of Type Strains, Phase IV (KMG-IV): sequencing the most valuable type-strain genomes for metagenomic binning, comparative biology and taxonomic classification.</title>
        <authorList>
            <person name="Goeker M."/>
        </authorList>
    </citation>
    <scope>NUCLEOTIDE SEQUENCE [LARGE SCALE GENOMIC DNA]</scope>
    <source>
        <strain evidence="1 2">DSM 44704</strain>
    </source>
</reference>
<keyword evidence="2" id="KW-1185">Reference proteome</keyword>
<evidence type="ECO:0000313" key="2">
    <source>
        <dbReference type="Proteomes" id="UP000247569"/>
    </source>
</evidence>
<dbReference type="InterPro" id="IPR036249">
    <property type="entry name" value="Thioredoxin-like_sf"/>
</dbReference>
<evidence type="ECO:0008006" key="3">
    <source>
        <dbReference type="Google" id="ProtNLM"/>
    </source>
</evidence>
<dbReference type="Proteomes" id="UP000247569">
    <property type="component" value="Unassembled WGS sequence"/>
</dbReference>
<evidence type="ECO:0000313" key="1">
    <source>
        <dbReference type="EMBL" id="PXX71762.1"/>
    </source>
</evidence>
<dbReference type="CDD" id="cd02972">
    <property type="entry name" value="DsbA_family"/>
    <property type="match status" value="1"/>
</dbReference>
<gene>
    <name evidence="1" type="ORF">DFR70_1011196</name>
</gene>
<organism evidence="1 2">
    <name type="scientific">Nocardia tenerifensis</name>
    <dbReference type="NCBI Taxonomy" id="228006"/>
    <lineage>
        <taxon>Bacteria</taxon>
        <taxon>Bacillati</taxon>
        <taxon>Actinomycetota</taxon>
        <taxon>Actinomycetes</taxon>
        <taxon>Mycobacteriales</taxon>
        <taxon>Nocardiaceae</taxon>
        <taxon>Nocardia</taxon>
    </lineage>
</organism>
<dbReference type="RefSeq" id="WP_040734296.1">
    <property type="nucleotide sequence ID" value="NZ_QJKF01000001.1"/>
</dbReference>
<dbReference type="OrthoDB" id="4125991at2"/>
<dbReference type="SUPFAM" id="SSF52833">
    <property type="entry name" value="Thioredoxin-like"/>
    <property type="match status" value="1"/>
</dbReference>
<proteinExistence type="predicted"/>
<protein>
    <recommendedName>
        <fullName evidence="3">DSBA-like thioredoxin domain-containing protein</fullName>
    </recommendedName>
</protein>
<dbReference type="Gene3D" id="3.40.30.10">
    <property type="entry name" value="Glutaredoxin"/>
    <property type="match status" value="1"/>
</dbReference>
<dbReference type="EMBL" id="QJKF01000001">
    <property type="protein sequence ID" value="PXX71762.1"/>
    <property type="molecule type" value="Genomic_DNA"/>
</dbReference>
<dbReference type="InterPro" id="IPR053977">
    <property type="entry name" value="Rv2466c-like"/>
</dbReference>